<evidence type="ECO:0000313" key="3">
    <source>
        <dbReference type="Proteomes" id="UP000244956"/>
    </source>
</evidence>
<feature type="compositionally biased region" description="Basic and acidic residues" evidence="1">
    <location>
        <begin position="16"/>
        <end position="38"/>
    </location>
</feature>
<dbReference type="AlphaFoldDB" id="A0A2U2B606"/>
<dbReference type="RefSeq" id="WP_109265397.1">
    <property type="nucleotide sequence ID" value="NZ_QEWP01000014.1"/>
</dbReference>
<comment type="caution">
    <text evidence="2">The sequence shown here is derived from an EMBL/GenBank/DDBJ whole genome shotgun (WGS) entry which is preliminary data.</text>
</comment>
<accession>A0A2U2B606</accession>
<evidence type="ECO:0008006" key="4">
    <source>
        <dbReference type="Google" id="ProtNLM"/>
    </source>
</evidence>
<proteinExistence type="predicted"/>
<feature type="region of interest" description="Disordered" evidence="1">
    <location>
        <begin position="1"/>
        <end position="53"/>
    </location>
</feature>
<name>A0A2U2B606_9BACT</name>
<evidence type="ECO:0000313" key="2">
    <source>
        <dbReference type="EMBL" id="PWD98485.1"/>
    </source>
</evidence>
<sequence length="79" mass="9023">MESNEHSVKVFSGTEQEAKNLRKKLEEHSIPSKIRDEIEDKEPEGLRGTPPANVNLFVNGSDIRKADPLIKDFLNEIHR</sequence>
<dbReference type="Proteomes" id="UP000244956">
    <property type="component" value="Unassembled WGS sequence"/>
</dbReference>
<protein>
    <recommendedName>
        <fullName evidence="4">DUF2007 domain-containing protein</fullName>
    </recommendedName>
</protein>
<dbReference type="EMBL" id="QEWP01000014">
    <property type="protein sequence ID" value="PWD98485.1"/>
    <property type="molecule type" value="Genomic_DNA"/>
</dbReference>
<keyword evidence="3" id="KW-1185">Reference proteome</keyword>
<organism evidence="2 3">
    <name type="scientific">Marinilabilia rubra</name>
    <dbReference type="NCBI Taxonomy" id="2162893"/>
    <lineage>
        <taxon>Bacteria</taxon>
        <taxon>Pseudomonadati</taxon>
        <taxon>Bacteroidota</taxon>
        <taxon>Bacteroidia</taxon>
        <taxon>Marinilabiliales</taxon>
        <taxon>Marinilabiliaceae</taxon>
        <taxon>Marinilabilia</taxon>
    </lineage>
</organism>
<evidence type="ECO:0000256" key="1">
    <source>
        <dbReference type="SAM" id="MobiDB-lite"/>
    </source>
</evidence>
<dbReference type="OrthoDB" id="1149279at2"/>
<gene>
    <name evidence="2" type="ORF">DDZ16_15520</name>
</gene>
<reference evidence="2 3" key="1">
    <citation type="submission" date="2018-05" db="EMBL/GenBank/DDBJ databases">
        <title>Marinilabilia rubrum sp. nov., isolated from saltern sediment.</title>
        <authorList>
            <person name="Zhang R."/>
        </authorList>
    </citation>
    <scope>NUCLEOTIDE SEQUENCE [LARGE SCALE GENOMIC DNA]</scope>
    <source>
        <strain evidence="2 3">WTE16</strain>
    </source>
</reference>